<reference evidence="2" key="1">
    <citation type="journal article" date="2015" name="Nature">
        <title>Complex archaea that bridge the gap between prokaryotes and eukaryotes.</title>
        <authorList>
            <person name="Spang A."/>
            <person name="Saw J.H."/>
            <person name="Jorgensen S.L."/>
            <person name="Zaremba-Niedzwiedzka K."/>
            <person name="Martijn J."/>
            <person name="Lind A.E."/>
            <person name="van Eijk R."/>
            <person name="Schleper C."/>
            <person name="Guy L."/>
            <person name="Ettema T.J."/>
        </authorList>
    </citation>
    <scope>NUCLEOTIDE SEQUENCE</scope>
</reference>
<comment type="caution">
    <text evidence="2">The sequence shown here is derived from an EMBL/GenBank/DDBJ whole genome shotgun (WGS) entry which is preliminary data.</text>
</comment>
<organism evidence="2">
    <name type="scientific">marine sediment metagenome</name>
    <dbReference type="NCBI Taxonomy" id="412755"/>
    <lineage>
        <taxon>unclassified sequences</taxon>
        <taxon>metagenomes</taxon>
        <taxon>ecological metagenomes</taxon>
    </lineage>
</organism>
<feature type="compositionally biased region" description="Basic and acidic residues" evidence="1">
    <location>
        <begin position="37"/>
        <end position="56"/>
    </location>
</feature>
<evidence type="ECO:0000313" key="2">
    <source>
        <dbReference type="EMBL" id="KKM72606.1"/>
    </source>
</evidence>
<evidence type="ECO:0000256" key="1">
    <source>
        <dbReference type="SAM" id="MobiDB-lite"/>
    </source>
</evidence>
<feature type="region of interest" description="Disordered" evidence="1">
    <location>
        <begin position="1"/>
        <end position="86"/>
    </location>
</feature>
<protein>
    <submittedName>
        <fullName evidence="2">Uncharacterized protein</fullName>
    </submittedName>
</protein>
<feature type="region of interest" description="Disordered" evidence="1">
    <location>
        <begin position="215"/>
        <end position="237"/>
    </location>
</feature>
<gene>
    <name evidence="2" type="ORF">LCGC14_1418850</name>
</gene>
<sequence length="237" mass="26306">MGSPIFNPNDRVTDPPVGGNLPEELKGKTPEQVAEWYRTRETNAAEKHRQDLERAKQAAVPPPSAPAVPAAPTEPDPAKWWSDPEKATREAVQKHGVSKEEYTKLAATAQRNLFETAKIITKDRNPTRWERFGPDVEQIVKTFEPHLQVDPTMWDMAMKYVLGMNSEKLEAEAAHQATLPAEPVNPGAAAPGTPTPLPEGVEKVLTGLNISEDAYRKADARMKEGAWPQTMDNTRRQ</sequence>
<dbReference type="EMBL" id="LAZR01009439">
    <property type="protein sequence ID" value="KKM72606.1"/>
    <property type="molecule type" value="Genomic_DNA"/>
</dbReference>
<proteinExistence type="predicted"/>
<feature type="region of interest" description="Disordered" evidence="1">
    <location>
        <begin position="181"/>
        <end position="200"/>
    </location>
</feature>
<name>A0A0F9KD85_9ZZZZ</name>
<accession>A0A0F9KD85</accession>
<feature type="compositionally biased region" description="Basic and acidic residues" evidence="1">
    <location>
        <begin position="215"/>
        <end position="224"/>
    </location>
</feature>
<dbReference type="AlphaFoldDB" id="A0A0F9KD85"/>